<comment type="caution">
    <text evidence="2">The sequence shown here is derived from an EMBL/GenBank/DDBJ whole genome shotgun (WGS) entry which is preliminary data.</text>
</comment>
<accession>A0AB34PA11</accession>
<dbReference type="Proteomes" id="UP000029879">
    <property type="component" value="Unassembled WGS sequence"/>
</dbReference>
<dbReference type="InterPro" id="IPR018511">
    <property type="entry name" value="Hemolysin-typ_Ca-bd_CS"/>
</dbReference>
<feature type="non-terminal residue" evidence="2">
    <location>
        <position position="599"/>
    </location>
</feature>
<evidence type="ECO:0000313" key="3">
    <source>
        <dbReference type="Proteomes" id="UP000029879"/>
    </source>
</evidence>
<proteinExistence type="predicted"/>
<reference evidence="2 3" key="1">
    <citation type="submission" date="2014-10" db="EMBL/GenBank/DDBJ databases">
        <title>Genome sequence of a Xanthomonas strain that is pathogenic on beans.</title>
        <authorList>
            <person name="Aritua V."/>
            <person name="Sapp M."/>
            <person name="Harrison J."/>
            <person name="Smith J."/>
            <person name="Studholme D."/>
        </authorList>
    </citation>
    <scope>NUCLEOTIDE SEQUENCE [LARGE SCALE GENOMIC DNA]</scope>
    <source>
        <strain evidence="2 3">Nyagatare</strain>
    </source>
</reference>
<keyword evidence="1" id="KW-0106">Calcium</keyword>
<dbReference type="InterPro" id="IPR001343">
    <property type="entry name" value="Hemolysn_Ca-bd"/>
</dbReference>
<dbReference type="EMBL" id="JRQI01000026">
    <property type="protein sequence ID" value="KGK58210.1"/>
    <property type="molecule type" value="Genomic_DNA"/>
</dbReference>
<evidence type="ECO:0000313" key="2">
    <source>
        <dbReference type="EMBL" id="KGK58210.1"/>
    </source>
</evidence>
<protein>
    <submittedName>
        <fullName evidence="2">Uncharacterized protein</fullName>
    </submittedName>
</protein>
<evidence type="ECO:0000256" key="1">
    <source>
        <dbReference type="ARBA" id="ARBA00022837"/>
    </source>
</evidence>
<dbReference type="AlphaFoldDB" id="A0AB34PA11"/>
<gene>
    <name evidence="2" type="ORF">NC00_08570</name>
</gene>
<dbReference type="PROSITE" id="PS00330">
    <property type="entry name" value="HEMOLYSIN_CALCIUM"/>
    <property type="match status" value="1"/>
</dbReference>
<sequence length="599" mass="63922">MPLAENLTMDDIFDPELGGIGSNGLLGDVYGKLRHRDREINEYLQDATGDNYQSAKGWRRAVDPLVLDLDGDGIETVGASGSVLFDHEGNAVKQGTGWISADDGILVLDRNGNGLIDGGAELFGDYTDGAELMAGEKSELSAGLRALSSLDTNKDGFFDSLDENFSSVQVWRDLNQDGISNAGELFSLNELGVKNIALTPTSTENVALGNGNTVDSYGYFTRKDGTQGVTGDLLLASNAFHRDFTDEVILTTLAQKVVNVAGSGMVRDLQESISINSNIYYLLEDVTVGATRSSALAEMDGVLLEWANTSSMRSSVDYFNGQSGQKSLDVKGTSVDGHVFDVGHILSVMEKFNGELFFSGGDDDVPLQLGNSTWSPVSSGVRLGFEVVLGQEQTALLMKGYEALRLQLYNGVVLDTRLKDYADELRLGLNEYGEVVLKMDRVAEKVKDALRTEGNLAAIEDLYDLKEGAGGLPLDWSWVDVLVELGDLTLDRQDFEKQAKSLMGVIFGSAVEGSSADDVIIGTSGDDSLHGNVGNDTLIGGLGDDFLDGGSGTNQLEGGAGDDVLSVNSQARDSVLIGGTGNDTLNGSWYSDTYVFNKG</sequence>
<dbReference type="PANTHER" id="PTHR39431">
    <property type="entry name" value="FRPA/C-RELATED PROTEIN"/>
    <property type="match status" value="1"/>
</dbReference>
<dbReference type="SUPFAM" id="SSF51120">
    <property type="entry name" value="beta-Roll"/>
    <property type="match status" value="1"/>
</dbReference>
<dbReference type="Gene3D" id="2.150.10.10">
    <property type="entry name" value="Serralysin-like metalloprotease, C-terminal"/>
    <property type="match status" value="1"/>
</dbReference>
<dbReference type="InterPro" id="IPR011049">
    <property type="entry name" value="Serralysin-like_metalloprot_C"/>
</dbReference>
<dbReference type="PANTHER" id="PTHR39431:SF1">
    <property type="entry name" value="FRPA_C-RELATED PROTEIN"/>
    <property type="match status" value="1"/>
</dbReference>
<dbReference type="PRINTS" id="PR00313">
    <property type="entry name" value="CABNDNGRPT"/>
</dbReference>
<dbReference type="GO" id="GO:0005509">
    <property type="term" value="F:calcium ion binding"/>
    <property type="evidence" value="ECO:0007669"/>
    <property type="project" value="InterPro"/>
</dbReference>
<organism evidence="2 3">
    <name type="scientific">Xanthomonas cannabis pv. phaseoli</name>
    <dbReference type="NCBI Taxonomy" id="1885902"/>
    <lineage>
        <taxon>Bacteria</taxon>
        <taxon>Pseudomonadati</taxon>
        <taxon>Pseudomonadota</taxon>
        <taxon>Gammaproteobacteria</taxon>
        <taxon>Lysobacterales</taxon>
        <taxon>Lysobacteraceae</taxon>
        <taxon>Xanthomonas</taxon>
    </lineage>
</organism>
<name>A0AB34PA11_9XANT</name>
<dbReference type="Pfam" id="PF00353">
    <property type="entry name" value="HemolysinCabind"/>
    <property type="match status" value="3"/>
</dbReference>